<accession>A0A0F8Z839</accession>
<sequence>PVGAQLARAKSEAFKIIYLYRVGDGNQGADTADRPLEPHGPPQFHLSLNK</sequence>
<gene>
    <name evidence="2" type="ORF">LCGC14_2728900</name>
</gene>
<organism evidence="2">
    <name type="scientific">marine sediment metagenome</name>
    <dbReference type="NCBI Taxonomy" id="412755"/>
    <lineage>
        <taxon>unclassified sequences</taxon>
        <taxon>metagenomes</taxon>
        <taxon>ecological metagenomes</taxon>
    </lineage>
</organism>
<dbReference type="AlphaFoldDB" id="A0A0F8Z839"/>
<proteinExistence type="predicted"/>
<feature type="region of interest" description="Disordered" evidence="1">
    <location>
        <begin position="27"/>
        <end position="50"/>
    </location>
</feature>
<protein>
    <submittedName>
        <fullName evidence="2">Uncharacterized protein</fullName>
    </submittedName>
</protein>
<dbReference type="EMBL" id="LAZR01049346">
    <property type="protein sequence ID" value="KKK89858.1"/>
    <property type="molecule type" value="Genomic_DNA"/>
</dbReference>
<comment type="caution">
    <text evidence="2">The sequence shown here is derived from an EMBL/GenBank/DDBJ whole genome shotgun (WGS) entry which is preliminary data.</text>
</comment>
<evidence type="ECO:0000256" key="1">
    <source>
        <dbReference type="SAM" id="MobiDB-lite"/>
    </source>
</evidence>
<name>A0A0F8Z839_9ZZZZ</name>
<feature type="non-terminal residue" evidence="2">
    <location>
        <position position="1"/>
    </location>
</feature>
<evidence type="ECO:0000313" key="2">
    <source>
        <dbReference type="EMBL" id="KKK89858.1"/>
    </source>
</evidence>
<reference evidence="2" key="1">
    <citation type="journal article" date="2015" name="Nature">
        <title>Complex archaea that bridge the gap between prokaryotes and eukaryotes.</title>
        <authorList>
            <person name="Spang A."/>
            <person name="Saw J.H."/>
            <person name="Jorgensen S.L."/>
            <person name="Zaremba-Niedzwiedzka K."/>
            <person name="Martijn J."/>
            <person name="Lind A.E."/>
            <person name="van Eijk R."/>
            <person name="Schleper C."/>
            <person name="Guy L."/>
            <person name="Ettema T.J."/>
        </authorList>
    </citation>
    <scope>NUCLEOTIDE SEQUENCE</scope>
</reference>